<comment type="function">
    <text evidence="8">Catalyzes the condensation of pantoate with beta-alanine in an ATP-dependent reaction via a pantoyl-adenylate intermediate.</text>
</comment>
<comment type="miscellaneous">
    <text evidence="8">The reaction proceeds by a bi uni uni bi ping pong mechanism.</text>
</comment>
<feature type="binding site" evidence="8">
    <location>
        <position position="144"/>
    </location>
    <ligand>
        <name>(R)-pantoate</name>
        <dbReference type="ChEBI" id="CHEBI:15980"/>
    </ligand>
</feature>
<accession>A0A7I9VL58</accession>
<dbReference type="PANTHER" id="PTHR21299">
    <property type="entry name" value="CYTIDYLATE KINASE/PANTOATE-BETA-ALANINE LIGASE"/>
    <property type="match status" value="1"/>
</dbReference>
<evidence type="ECO:0000256" key="1">
    <source>
        <dbReference type="ARBA" id="ARBA00004990"/>
    </source>
</evidence>
<feature type="binding site" evidence="8">
    <location>
        <begin position="138"/>
        <end position="141"/>
    </location>
    <ligand>
        <name>ATP</name>
        <dbReference type="ChEBI" id="CHEBI:30616"/>
    </ligand>
</feature>
<comment type="similarity">
    <text evidence="2 8">Belongs to the pantothenate synthetase family.</text>
</comment>
<dbReference type="GO" id="GO:0004592">
    <property type="term" value="F:pantoate-beta-alanine ligase activity"/>
    <property type="evidence" value="ECO:0007669"/>
    <property type="project" value="UniProtKB-UniRule"/>
</dbReference>
<feature type="binding site" evidence="8">
    <location>
        <position position="51"/>
    </location>
    <ligand>
        <name>(R)-pantoate</name>
        <dbReference type="ChEBI" id="CHEBI:15980"/>
    </ligand>
</feature>
<organism evidence="9 10">
    <name type="scientific">Anaeromyxobacter diazotrophicus</name>
    <dbReference type="NCBI Taxonomy" id="2590199"/>
    <lineage>
        <taxon>Bacteria</taxon>
        <taxon>Pseudomonadati</taxon>
        <taxon>Myxococcota</taxon>
        <taxon>Myxococcia</taxon>
        <taxon>Myxococcales</taxon>
        <taxon>Cystobacterineae</taxon>
        <taxon>Anaeromyxobacteraceae</taxon>
        <taxon>Anaeromyxobacter</taxon>
    </lineage>
</organism>
<feature type="active site" description="Proton donor" evidence="8">
    <location>
        <position position="24"/>
    </location>
</feature>
<comment type="subunit">
    <text evidence="8">Homodimer.</text>
</comment>
<dbReference type="Gene3D" id="3.30.1300.10">
    <property type="entry name" value="Pantoate-beta-alanine ligase, C-terminal domain"/>
    <property type="match status" value="1"/>
</dbReference>
<dbReference type="NCBIfam" id="TIGR00018">
    <property type="entry name" value="panC"/>
    <property type="match status" value="1"/>
</dbReference>
<evidence type="ECO:0000256" key="5">
    <source>
        <dbReference type="ARBA" id="ARBA00022741"/>
    </source>
</evidence>
<protein>
    <recommendedName>
        <fullName evidence="8">Pantothenate synthetase</fullName>
        <shortName evidence="8">PS</shortName>
        <ecNumber evidence="8">6.3.2.1</ecNumber>
    </recommendedName>
    <alternativeName>
        <fullName evidence="8">Pantoate--beta-alanine ligase</fullName>
    </alternativeName>
    <alternativeName>
        <fullName evidence="8">Pantoate-activating enzyme</fullName>
    </alternativeName>
</protein>
<dbReference type="GO" id="GO:0005524">
    <property type="term" value="F:ATP binding"/>
    <property type="evidence" value="ECO:0007669"/>
    <property type="project" value="UniProtKB-KW"/>
</dbReference>
<dbReference type="SUPFAM" id="SSF52374">
    <property type="entry name" value="Nucleotidylyl transferase"/>
    <property type="match status" value="1"/>
</dbReference>
<keyword evidence="5 8" id="KW-0547">Nucleotide-binding</keyword>
<dbReference type="AlphaFoldDB" id="A0A7I9VL58"/>
<dbReference type="Gene3D" id="3.40.50.620">
    <property type="entry name" value="HUPs"/>
    <property type="match status" value="1"/>
</dbReference>
<sequence length="270" mass="29267">MIAARDGGRRVALVPTMGYLHEGHLSLMREARRRVGPEGLAVASIFVNPTQFGPQEDLARYPRDLEGDLAKCAAAGVDAVLAPERPEQVFAPGHQTWIEVGPVAQGLCGARRPGHFRGVATVVMKLFQLTRPQVALFGEKDWQQLQVIRAMVRDLDLDVEVVGMPIVREPDGLARSSRNAYLSPDERRRALALSRTLAEAQERARAGQRDAARLAESARAALASAGARVDYVEIVEPESLQPVARAAPGSRMLVAAYLGTTRLIDNAALP</sequence>
<reference evidence="10" key="1">
    <citation type="journal article" date="2020" name="Appl. Environ. Microbiol.">
        <title>Diazotrophic Anaeromyxobacter Isolates from Soils.</title>
        <authorList>
            <person name="Masuda Y."/>
            <person name="Yamanaka H."/>
            <person name="Xu Z.X."/>
            <person name="Shiratori Y."/>
            <person name="Aono T."/>
            <person name="Amachi S."/>
            <person name="Senoo K."/>
            <person name="Itoh H."/>
        </authorList>
    </citation>
    <scope>NUCLEOTIDE SEQUENCE [LARGE SCALE GENOMIC DNA]</scope>
    <source>
        <strain evidence="10">R267</strain>
    </source>
</reference>
<keyword evidence="8" id="KW-0963">Cytoplasm</keyword>
<comment type="caution">
    <text evidence="9">The sequence shown here is derived from an EMBL/GenBank/DDBJ whole genome shotgun (WGS) entry which is preliminary data.</text>
</comment>
<evidence type="ECO:0000256" key="3">
    <source>
        <dbReference type="ARBA" id="ARBA00022598"/>
    </source>
</evidence>
<feature type="binding site" evidence="8">
    <location>
        <begin position="175"/>
        <end position="178"/>
    </location>
    <ligand>
        <name>ATP</name>
        <dbReference type="ChEBI" id="CHEBI:30616"/>
    </ligand>
</feature>
<dbReference type="HAMAP" id="MF_00158">
    <property type="entry name" value="PanC"/>
    <property type="match status" value="1"/>
</dbReference>
<dbReference type="FunFam" id="3.30.1300.10:FF:000001">
    <property type="entry name" value="Pantothenate synthetase"/>
    <property type="match status" value="1"/>
</dbReference>
<comment type="catalytic activity">
    <reaction evidence="7 8">
        <text>(R)-pantoate + beta-alanine + ATP = (R)-pantothenate + AMP + diphosphate + H(+)</text>
        <dbReference type="Rhea" id="RHEA:10912"/>
        <dbReference type="ChEBI" id="CHEBI:15378"/>
        <dbReference type="ChEBI" id="CHEBI:15980"/>
        <dbReference type="ChEBI" id="CHEBI:29032"/>
        <dbReference type="ChEBI" id="CHEBI:30616"/>
        <dbReference type="ChEBI" id="CHEBI:33019"/>
        <dbReference type="ChEBI" id="CHEBI:57966"/>
        <dbReference type="ChEBI" id="CHEBI:456215"/>
        <dbReference type="EC" id="6.3.2.1"/>
    </reaction>
</comment>
<feature type="binding site" evidence="8">
    <location>
        <position position="51"/>
    </location>
    <ligand>
        <name>beta-alanine</name>
        <dbReference type="ChEBI" id="CHEBI:57966"/>
    </ligand>
</feature>
<evidence type="ECO:0000256" key="8">
    <source>
        <dbReference type="HAMAP-Rule" id="MF_00158"/>
    </source>
</evidence>
<evidence type="ECO:0000313" key="9">
    <source>
        <dbReference type="EMBL" id="GEJ56860.1"/>
    </source>
</evidence>
<dbReference type="CDD" id="cd00560">
    <property type="entry name" value="PanC"/>
    <property type="match status" value="1"/>
</dbReference>
<dbReference type="GO" id="GO:0015940">
    <property type="term" value="P:pantothenate biosynthetic process"/>
    <property type="evidence" value="ECO:0007669"/>
    <property type="project" value="UniProtKB-UniRule"/>
</dbReference>
<dbReference type="EC" id="6.3.2.1" evidence="8"/>
<evidence type="ECO:0000256" key="6">
    <source>
        <dbReference type="ARBA" id="ARBA00022840"/>
    </source>
</evidence>
<comment type="pathway">
    <text evidence="1 8">Cofactor biosynthesis; (R)-pantothenate biosynthesis; (R)-pantothenate from (R)-pantoate and beta-alanine: step 1/1.</text>
</comment>
<dbReference type="InterPro" id="IPR014729">
    <property type="entry name" value="Rossmann-like_a/b/a_fold"/>
</dbReference>
<evidence type="ECO:0000256" key="2">
    <source>
        <dbReference type="ARBA" id="ARBA00009256"/>
    </source>
</evidence>
<dbReference type="InterPro" id="IPR042176">
    <property type="entry name" value="Pantoate_ligase_C"/>
</dbReference>
<dbReference type="Proteomes" id="UP000503640">
    <property type="component" value="Unassembled WGS sequence"/>
</dbReference>
<comment type="subcellular location">
    <subcellularLocation>
        <location evidence="8">Cytoplasm</location>
    </subcellularLocation>
</comment>
<dbReference type="PANTHER" id="PTHR21299:SF1">
    <property type="entry name" value="PANTOATE--BETA-ALANINE LIGASE"/>
    <property type="match status" value="1"/>
</dbReference>
<dbReference type="GO" id="GO:0005829">
    <property type="term" value="C:cytosol"/>
    <property type="evidence" value="ECO:0007669"/>
    <property type="project" value="TreeGrafter"/>
</dbReference>
<keyword evidence="6 8" id="KW-0067">ATP-binding</keyword>
<feature type="binding site" evidence="8">
    <location>
        <position position="167"/>
    </location>
    <ligand>
        <name>ATP</name>
        <dbReference type="ChEBI" id="CHEBI:30616"/>
    </ligand>
</feature>
<dbReference type="Pfam" id="PF02569">
    <property type="entry name" value="Pantoate_ligase"/>
    <property type="match status" value="1"/>
</dbReference>
<dbReference type="InterPro" id="IPR003721">
    <property type="entry name" value="Pantoate_ligase"/>
</dbReference>
<evidence type="ECO:0000256" key="7">
    <source>
        <dbReference type="ARBA" id="ARBA00048258"/>
    </source>
</evidence>
<keyword evidence="10" id="KW-1185">Reference proteome</keyword>
<dbReference type="UniPathway" id="UPA00028">
    <property type="reaction ID" value="UER00005"/>
</dbReference>
<evidence type="ECO:0000313" key="10">
    <source>
        <dbReference type="Proteomes" id="UP000503640"/>
    </source>
</evidence>
<keyword evidence="3 8" id="KW-0436">Ligase</keyword>
<gene>
    <name evidence="8 9" type="primary">panC</name>
    <name evidence="9" type="ORF">AMYX_16010</name>
</gene>
<name>A0A7I9VL58_9BACT</name>
<feature type="binding site" evidence="8">
    <location>
        <begin position="17"/>
        <end position="24"/>
    </location>
    <ligand>
        <name>ATP</name>
        <dbReference type="ChEBI" id="CHEBI:30616"/>
    </ligand>
</feature>
<evidence type="ECO:0000256" key="4">
    <source>
        <dbReference type="ARBA" id="ARBA00022655"/>
    </source>
</evidence>
<proteinExistence type="inferred from homology"/>
<keyword evidence="4 8" id="KW-0566">Pantothenate biosynthesis</keyword>
<dbReference type="EMBL" id="BJTG01000003">
    <property type="protein sequence ID" value="GEJ56860.1"/>
    <property type="molecule type" value="Genomic_DNA"/>
</dbReference>